<evidence type="ECO:0000256" key="5">
    <source>
        <dbReference type="PROSITE-ProRule" id="PRU01248"/>
    </source>
</evidence>
<dbReference type="InterPro" id="IPR011010">
    <property type="entry name" value="DNA_brk_join_enz"/>
</dbReference>
<dbReference type="Proteomes" id="UP000612349">
    <property type="component" value="Unassembled WGS sequence"/>
</dbReference>
<dbReference type="EMBL" id="BMIP01000001">
    <property type="protein sequence ID" value="GGD58392.1"/>
    <property type="molecule type" value="Genomic_DNA"/>
</dbReference>
<name>A0A916YS24_9SPHN</name>
<dbReference type="Gene3D" id="1.10.150.130">
    <property type="match status" value="1"/>
</dbReference>
<evidence type="ECO:0000313" key="10">
    <source>
        <dbReference type="Proteomes" id="UP000612349"/>
    </source>
</evidence>
<dbReference type="PANTHER" id="PTHR30349:SF41">
    <property type="entry name" value="INTEGRASE_RECOMBINASE PROTEIN MJ0367-RELATED"/>
    <property type="match status" value="1"/>
</dbReference>
<reference evidence="9" key="2">
    <citation type="submission" date="2020-09" db="EMBL/GenBank/DDBJ databases">
        <authorList>
            <person name="Sun Q."/>
            <person name="Zhou Y."/>
        </authorList>
    </citation>
    <scope>NUCLEOTIDE SEQUENCE</scope>
    <source>
        <strain evidence="9">CGMCC 1.15360</strain>
    </source>
</reference>
<evidence type="ECO:0000256" key="3">
    <source>
        <dbReference type="ARBA" id="ARBA00023125"/>
    </source>
</evidence>
<dbReference type="InterPro" id="IPR050090">
    <property type="entry name" value="Tyrosine_recombinase_XerCD"/>
</dbReference>
<protein>
    <submittedName>
        <fullName evidence="9">Integrase</fullName>
    </submittedName>
</protein>
<dbReference type="InterPro" id="IPR002104">
    <property type="entry name" value="Integrase_catalytic"/>
</dbReference>
<evidence type="ECO:0000256" key="4">
    <source>
        <dbReference type="ARBA" id="ARBA00023172"/>
    </source>
</evidence>
<dbReference type="GO" id="GO:0015074">
    <property type="term" value="P:DNA integration"/>
    <property type="evidence" value="ECO:0007669"/>
    <property type="project" value="UniProtKB-KW"/>
</dbReference>
<keyword evidence="2" id="KW-0229">DNA integration</keyword>
<comment type="similarity">
    <text evidence="1">Belongs to the 'phage' integrase family.</text>
</comment>
<gene>
    <name evidence="9" type="ORF">GCM10010990_04640</name>
</gene>
<proteinExistence type="inferred from homology"/>
<dbReference type="Pfam" id="PF00589">
    <property type="entry name" value="Phage_integrase"/>
    <property type="match status" value="1"/>
</dbReference>
<dbReference type="PANTHER" id="PTHR30349">
    <property type="entry name" value="PHAGE INTEGRASE-RELATED"/>
    <property type="match status" value="1"/>
</dbReference>
<dbReference type="GO" id="GO:0006310">
    <property type="term" value="P:DNA recombination"/>
    <property type="evidence" value="ECO:0007669"/>
    <property type="project" value="UniProtKB-KW"/>
</dbReference>
<evidence type="ECO:0000256" key="6">
    <source>
        <dbReference type="SAM" id="MobiDB-lite"/>
    </source>
</evidence>
<keyword evidence="4" id="KW-0233">DNA recombination</keyword>
<dbReference type="AlphaFoldDB" id="A0A916YS24"/>
<dbReference type="InterPro" id="IPR013762">
    <property type="entry name" value="Integrase-like_cat_sf"/>
</dbReference>
<dbReference type="GO" id="GO:0003677">
    <property type="term" value="F:DNA binding"/>
    <property type="evidence" value="ECO:0007669"/>
    <property type="project" value="UniProtKB-UniRule"/>
</dbReference>
<dbReference type="InterPro" id="IPR044068">
    <property type="entry name" value="CB"/>
</dbReference>
<evidence type="ECO:0000256" key="2">
    <source>
        <dbReference type="ARBA" id="ARBA00022908"/>
    </source>
</evidence>
<keyword evidence="10" id="KW-1185">Reference proteome</keyword>
<feature type="domain" description="Tyr recombinase" evidence="7">
    <location>
        <begin position="348"/>
        <end position="546"/>
    </location>
</feature>
<evidence type="ECO:0000259" key="8">
    <source>
        <dbReference type="PROSITE" id="PS51900"/>
    </source>
</evidence>
<dbReference type="InterPro" id="IPR010998">
    <property type="entry name" value="Integrase_recombinase_N"/>
</dbReference>
<feature type="domain" description="Core-binding (CB)" evidence="8">
    <location>
        <begin position="239"/>
        <end position="325"/>
    </location>
</feature>
<evidence type="ECO:0000313" key="9">
    <source>
        <dbReference type="EMBL" id="GGD58392.1"/>
    </source>
</evidence>
<dbReference type="OrthoDB" id="9784724at2"/>
<evidence type="ECO:0000259" key="7">
    <source>
        <dbReference type="PROSITE" id="PS51898"/>
    </source>
</evidence>
<sequence>MGLYIMHILKHSSGRRSFRRVIPDDLRPFCGGKREHKVSLGFESDPEFLTRYATASAECDQLLAQARRRQAGAHDPLDHLLIARLAEIYYRQAMEDDDEARFSPEERSLFANVRDRAQEHDAGALNWRGDPRRRWADKNRETTEGMLSVYRDRRAIGDVDGIVELWEDEAQLLAEVDDAFLDPNDHKGMQRLCLALNDAAIKACQDKLRRLDGDEILTPSEPERQPGPARQKSQPNEGVSLLDIYDRYALAKGLTPGVRDEWRRYIKRLVEFVGHDDATRISSDDLRAWRDVLLQEPTKRGARRDPSTVRDKYITSVRAALGWAVQERALSTNVAADVVVDVPKKARLRDPDFTAAEAEAILKASLMSPAAKMSDCYVRARRWIPWLCAYTGARVNEFSQLRREDVKQIGDIWTVRITPEAGRVKTNEARIVPIHEHLIEQGFVAMVLSQPEGPLFYEPGRQRVDVESNRHFKKVGERLAKWVRDEVGITDKGIKPNHAWRHTFKSLSYTAGIEERVADAIQGHAPATTGRRYGKPPLVALAEAIGKIPRFNVDTPIVVTSTSSERSGSCEAPANAV</sequence>
<feature type="region of interest" description="Disordered" evidence="6">
    <location>
        <begin position="216"/>
        <end position="236"/>
    </location>
</feature>
<evidence type="ECO:0000256" key="1">
    <source>
        <dbReference type="ARBA" id="ARBA00008857"/>
    </source>
</evidence>
<accession>A0A916YS24</accession>
<keyword evidence="3 5" id="KW-0238">DNA-binding</keyword>
<dbReference type="PROSITE" id="PS51900">
    <property type="entry name" value="CB"/>
    <property type="match status" value="1"/>
</dbReference>
<reference evidence="9" key="1">
    <citation type="journal article" date="2014" name="Int. J. Syst. Evol. Microbiol.">
        <title>Complete genome sequence of Corynebacterium casei LMG S-19264T (=DSM 44701T), isolated from a smear-ripened cheese.</title>
        <authorList>
            <consortium name="US DOE Joint Genome Institute (JGI-PGF)"/>
            <person name="Walter F."/>
            <person name="Albersmeier A."/>
            <person name="Kalinowski J."/>
            <person name="Ruckert C."/>
        </authorList>
    </citation>
    <scope>NUCLEOTIDE SEQUENCE</scope>
    <source>
        <strain evidence="9">CGMCC 1.15360</strain>
    </source>
</reference>
<dbReference type="SUPFAM" id="SSF56349">
    <property type="entry name" value="DNA breaking-rejoining enzymes"/>
    <property type="match status" value="1"/>
</dbReference>
<dbReference type="Gene3D" id="1.10.443.10">
    <property type="entry name" value="Intergrase catalytic core"/>
    <property type="match status" value="1"/>
</dbReference>
<dbReference type="PROSITE" id="PS51898">
    <property type="entry name" value="TYR_RECOMBINASE"/>
    <property type="match status" value="1"/>
</dbReference>
<organism evidence="9 10">
    <name type="scientific">Croceicoccus mobilis</name>
    <dbReference type="NCBI Taxonomy" id="1703339"/>
    <lineage>
        <taxon>Bacteria</taxon>
        <taxon>Pseudomonadati</taxon>
        <taxon>Pseudomonadota</taxon>
        <taxon>Alphaproteobacteria</taxon>
        <taxon>Sphingomonadales</taxon>
        <taxon>Erythrobacteraceae</taxon>
        <taxon>Croceicoccus</taxon>
    </lineage>
</organism>
<comment type="caution">
    <text evidence="9">The sequence shown here is derived from an EMBL/GenBank/DDBJ whole genome shotgun (WGS) entry which is preliminary data.</text>
</comment>